<evidence type="ECO:0000313" key="3">
    <source>
        <dbReference type="Proteomes" id="UP001152795"/>
    </source>
</evidence>
<accession>A0A6S7K390</accession>
<keyword evidence="3" id="KW-1185">Reference proteome</keyword>
<evidence type="ECO:0000313" key="2">
    <source>
        <dbReference type="EMBL" id="CAB4038857.1"/>
    </source>
</evidence>
<reference evidence="2" key="1">
    <citation type="submission" date="2020-04" db="EMBL/GenBank/DDBJ databases">
        <authorList>
            <person name="Alioto T."/>
            <person name="Alioto T."/>
            <person name="Gomez Garrido J."/>
        </authorList>
    </citation>
    <scope>NUCLEOTIDE SEQUENCE</scope>
    <source>
        <strain evidence="2">A484AB</strain>
    </source>
</reference>
<protein>
    <submittedName>
        <fullName evidence="2">Uncharacterized protein</fullName>
    </submittedName>
</protein>
<dbReference type="AlphaFoldDB" id="A0A6S7K390"/>
<sequence length="83" mass="9621">MPQENPNKRPSAREAKEYMFPEAKHSTDPNDASKTAFLARKENEQDSSQCRLNEFTLFAMTTEVERCTGIKRGGQVLRQERTW</sequence>
<organism evidence="2 3">
    <name type="scientific">Paramuricea clavata</name>
    <name type="common">Red gorgonian</name>
    <name type="synonym">Violescent sea-whip</name>
    <dbReference type="NCBI Taxonomy" id="317549"/>
    <lineage>
        <taxon>Eukaryota</taxon>
        <taxon>Metazoa</taxon>
        <taxon>Cnidaria</taxon>
        <taxon>Anthozoa</taxon>
        <taxon>Octocorallia</taxon>
        <taxon>Malacalcyonacea</taxon>
        <taxon>Plexauridae</taxon>
        <taxon>Paramuricea</taxon>
    </lineage>
</organism>
<gene>
    <name evidence="2" type="ORF">PACLA_8A080229</name>
</gene>
<name>A0A6S7K390_PARCT</name>
<evidence type="ECO:0000256" key="1">
    <source>
        <dbReference type="SAM" id="MobiDB-lite"/>
    </source>
</evidence>
<dbReference type="Proteomes" id="UP001152795">
    <property type="component" value="Unassembled WGS sequence"/>
</dbReference>
<feature type="compositionally biased region" description="Basic and acidic residues" evidence="1">
    <location>
        <begin position="11"/>
        <end position="28"/>
    </location>
</feature>
<proteinExistence type="predicted"/>
<feature type="region of interest" description="Disordered" evidence="1">
    <location>
        <begin position="1"/>
        <end position="31"/>
    </location>
</feature>
<dbReference type="EMBL" id="CACRXK020024679">
    <property type="protein sequence ID" value="CAB4038857.1"/>
    <property type="molecule type" value="Genomic_DNA"/>
</dbReference>
<comment type="caution">
    <text evidence="2">The sequence shown here is derived from an EMBL/GenBank/DDBJ whole genome shotgun (WGS) entry which is preliminary data.</text>
</comment>